<keyword evidence="2" id="KW-1185">Reference proteome</keyword>
<reference evidence="2" key="1">
    <citation type="journal article" date="2019" name="Int. J. Syst. Evol. Microbiol.">
        <title>The Global Catalogue of Microorganisms (GCM) 10K type strain sequencing project: providing services to taxonomists for standard genome sequencing and annotation.</title>
        <authorList>
            <consortium name="The Broad Institute Genomics Platform"/>
            <consortium name="The Broad Institute Genome Sequencing Center for Infectious Disease"/>
            <person name="Wu L."/>
            <person name="Ma J."/>
        </authorList>
    </citation>
    <scope>NUCLEOTIDE SEQUENCE [LARGE SCALE GENOMIC DNA]</scope>
    <source>
        <strain evidence="2">JCM 1365</strain>
    </source>
</reference>
<gene>
    <name evidence="1" type="ORF">GCM10009721_28440</name>
</gene>
<evidence type="ECO:0000313" key="1">
    <source>
        <dbReference type="EMBL" id="GGM99700.1"/>
    </source>
</evidence>
<dbReference type="InterPro" id="IPR043519">
    <property type="entry name" value="NT_sf"/>
</dbReference>
<evidence type="ECO:0000313" key="2">
    <source>
        <dbReference type="Proteomes" id="UP000623461"/>
    </source>
</evidence>
<dbReference type="RefSeq" id="WP_081920511.1">
    <property type="nucleotide sequence ID" value="NZ_BMNZ01000005.1"/>
</dbReference>
<dbReference type="Proteomes" id="UP000623461">
    <property type="component" value="Unassembled WGS sequence"/>
</dbReference>
<dbReference type="InterPro" id="IPR039498">
    <property type="entry name" value="NTP_transf_5"/>
</dbReference>
<dbReference type="EMBL" id="BMNZ01000005">
    <property type="protein sequence ID" value="GGM99700.1"/>
    <property type="molecule type" value="Genomic_DNA"/>
</dbReference>
<dbReference type="SUPFAM" id="SSF81301">
    <property type="entry name" value="Nucleotidyltransferase"/>
    <property type="match status" value="1"/>
</dbReference>
<dbReference type="Pfam" id="PF14907">
    <property type="entry name" value="NTP_transf_5"/>
    <property type="match status" value="1"/>
</dbReference>
<protein>
    <recommendedName>
        <fullName evidence="3">Nucleotidyltransferase family protein</fullName>
    </recommendedName>
</protein>
<sequence length="208" mass="22780">MDLEDAPDLRDALKTVAVALKQSGAPFALMGGYAAWARGGPEPDHDVDFLIAAQDADEVAQFLADQGFDVVQPPEDWLFKVFANGAMVDVIHGPVGRVTDRSEVERATTMQVLAVEMPVLDATELVIHKLASLDEHYCDVSAVLPVLRALREQVDWERTARETSGNPFAEAVLFLLDRLGIVEQSRCAHPCDGLVERDDGCRQGMIRP</sequence>
<accession>A0ABQ2I6S3</accession>
<comment type="caution">
    <text evidence="1">The sequence shown here is derived from an EMBL/GenBank/DDBJ whole genome shotgun (WGS) entry which is preliminary data.</text>
</comment>
<proteinExistence type="predicted"/>
<name>A0ABQ2I6S3_9MICO</name>
<dbReference type="Gene3D" id="3.30.460.40">
    <property type="match status" value="1"/>
</dbReference>
<evidence type="ECO:0008006" key="3">
    <source>
        <dbReference type="Google" id="ProtNLM"/>
    </source>
</evidence>
<organism evidence="1 2">
    <name type="scientific">Terrabacter tumescens</name>
    <dbReference type="NCBI Taxonomy" id="60443"/>
    <lineage>
        <taxon>Bacteria</taxon>
        <taxon>Bacillati</taxon>
        <taxon>Actinomycetota</taxon>
        <taxon>Actinomycetes</taxon>
        <taxon>Micrococcales</taxon>
        <taxon>Intrasporangiaceae</taxon>
        <taxon>Terrabacter</taxon>
    </lineage>
</organism>